<evidence type="ECO:0000256" key="6">
    <source>
        <dbReference type="ARBA" id="ARBA00022777"/>
    </source>
</evidence>
<sequence length="411" mass="43398">MRRVLLDTRYTLVGFPTAVIGFVIMLAGFAAGVGTAIVWLGVPLLAGTLLAARGFADAERGWLSDVLDRPPVRPRYKPAPPGAGRFRRVVNPLTSGQSWLDLLHGIINLPFAILSFVLTVVFWALPLAGLTYPIYGIITSRIPGNVELPELLGLGDGYGVNSIFYVSLGLVFALIMPFAVRGSALLRAGLGRALLTGVAELQERIDDLAQGRAAAVSAEANALRKLERDIHDGPQQRLVSLAMELSRAQRQLAKDPEAAQATIKSAISATRETLDELRALSRGIAPPILSDRGLAPALAALAGRCTVPVDLDVQTAERYQAAVENALYFVCAETLTNVAKHSRATSCAIQLVRIGDFLMLTIGDDGVGGAHVAKGHGLAGLADRLRAVDGELSVQSPDGGPTVIVAEVPCG</sequence>
<keyword evidence="9" id="KW-0812">Transmembrane</keyword>
<comment type="catalytic activity">
    <reaction evidence="1">
        <text>ATP + protein L-histidine = ADP + protein N-phospho-L-histidine.</text>
        <dbReference type="EC" id="2.7.13.3"/>
    </reaction>
</comment>
<dbReference type="InterPro" id="IPR036890">
    <property type="entry name" value="HATPase_C_sf"/>
</dbReference>
<comment type="caution">
    <text evidence="12">The sequence shown here is derived from an EMBL/GenBank/DDBJ whole genome shotgun (WGS) entry which is preliminary data.</text>
</comment>
<evidence type="ECO:0000313" key="12">
    <source>
        <dbReference type="EMBL" id="MBE1585146.1"/>
    </source>
</evidence>
<dbReference type="Proteomes" id="UP000633509">
    <property type="component" value="Unassembled WGS sequence"/>
</dbReference>
<feature type="transmembrane region" description="Helical" evidence="9">
    <location>
        <begin position="111"/>
        <end position="138"/>
    </location>
</feature>
<accession>A0ABR9LYI8</accession>
<dbReference type="RefSeq" id="WP_225963484.1">
    <property type="nucleotide sequence ID" value="NZ_JADBEK010000001.1"/>
</dbReference>
<keyword evidence="6 12" id="KW-0418">Kinase</keyword>
<dbReference type="CDD" id="cd16917">
    <property type="entry name" value="HATPase_UhpB-NarQ-NarX-like"/>
    <property type="match status" value="1"/>
</dbReference>
<dbReference type="Pfam" id="PF07730">
    <property type="entry name" value="HisKA_3"/>
    <property type="match status" value="1"/>
</dbReference>
<evidence type="ECO:0000256" key="1">
    <source>
        <dbReference type="ARBA" id="ARBA00000085"/>
    </source>
</evidence>
<dbReference type="EC" id="2.7.13.3" evidence="2"/>
<keyword evidence="5" id="KW-0547">Nucleotide-binding</keyword>
<keyword evidence="7" id="KW-0067">ATP-binding</keyword>
<evidence type="ECO:0000313" key="13">
    <source>
        <dbReference type="Proteomes" id="UP000633509"/>
    </source>
</evidence>
<evidence type="ECO:0000259" key="10">
    <source>
        <dbReference type="Pfam" id="PF07730"/>
    </source>
</evidence>
<evidence type="ECO:0000256" key="4">
    <source>
        <dbReference type="ARBA" id="ARBA00022679"/>
    </source>
</evidence>
<proteinExistence type="predicted"/>
<gene>
    <name evidence="12" type="ORF">H4W80_003404</name>
</gene>
<dbReference type="InterPro" id="IPR050482">
    <property type="entry name" value="Sensor_HK_TwoCompSys"/>
</dbReference>
<dbReference type="PANTHER" id="PTHR24421">
    <property type="entry name" value="NITRATE/NITRITE SENSOR PROTEIN NARX-RELATED"/>
    <property type="match status" value="1"/>
</dbReference>
<feature type="domain" description="Signal transduction histidine kinase subgroup 3 dimerisation and phosphoacceptor" evidence="10">
    <location>
        <begin position="225"/>
        <end position="287"/>
    </location>
</feature>
<evidence type="ECO:0000259" key="11">
    <source>
        <dbReference type="Pfam" id="PF13796"/>
    </source>
</evidence>
<keyword evidence="3" id="KW-0597">Phosphoprotein</keyword>
<evidence type="ECO:0000256" key="2">
    <source>
        <dbReference type="ARBA" id="ARBA00012438"/>
    </source>
</evidence>
<dbReference type="GO" id="GO:0016301">
    <property type="term" value="F:kinase activity"/>
    <property type="evidence" value="ECO:0007669"/>
    <property type="project" value="UniProtKB-KW"/>
</dbReference>
<evidence type="ECO:0000256" key="9">
    <source>
        <dbReference type="SAM" id="Phobius"/>
    </source>
</evidence>
<evidence type="ECO:0000256" key="7">
    <source>
        <dbReference type="ARBA" id="ARBA00022840"/>
    </source>
</evidence>
<keyword evidence="9" id="KW-0472">Membrane</keyword>
<dbReference type="InterPro" id="IPR011712">
    <property type="entry name" value="Sig_transdc_His_kin_sub3_dim/P"/>
</dbReference>
<feature type="domain" description="Putative sensor" evidence="11">
    <location>
        <begin position="10"/>
        <end position="195"/>
    </location>
</feature>
<name>A0ABR9LYI8_9ACTN</name>
<dbReference type="EMBL" id="JADBEK010000001">
    <property type="protein sequence ID" value="MBE1585146.1"/>
    <property type="molecule type" value="Genomic_DNA"/>
</dbReference>
<evidence type="ECO:0000256" key="3">
    <source>
        <dbReference type="ARBA" id="ARBA00022553"/>
    </source>
</evidence>
<keyword evidence="13" id="KW-1185">Reference proteome</keyword>
<dbReference type="SUPFAM" id="SSF55874">
    <property type="entry name" value="ATPase domain of HSP90 chaperone/DNA topoisomerase II/histidine kinase"/>
    <property type="match status" value="1"/>
</dbReference>
<feature type="transmembrane region" description="Helical" evidence="9">
    <location>
        <begin position="12"/>
        <end position="31"/>
    </location>
</feature>
<dbReference type="Gene3D" id="1.20.5.1930">
    <property type="match status" value="1"/>
</dbReference>
<keyword evidence="4" id="KW-0808">Transferase</keyword>
<evidence type="ECO:0000256" key="5">
    <source>
        <dbReference type="ARBA" id="ARBA00022741"/>
    </source>
</evidence>
<dbReference type="InterPro" id="IPR025828">
    <property type="entry name" value="Put_sensor_dom"/>
</dbReference>
<evidence type="ECO:0000256" key="8">
    <source>
        <dbReference type="ARBA" id="ARBA00023012"/>
    </source>
</evidence>
<reference evidence="12 13" key="1">
    <citation type="submission" date="2020-10" db="EMBL/GenBank/DDBJ databases">
        <title>Sequencing the genomes of 1000 actinobacteria strains.</title>
        <authorList>
            <person name="Klenk H.-P."/>
        </authorList>
    </citation>
    <scope>NUCLEOTIDE SEQUENCE [LARGE SCALE GENOMIC DNA]</scope>
    <source>
        <strain evidence="12 13">DSM 43173</strain>
    </source>
</reference>
<organism evidence="12 13">
    <name type="scientific">Nonomuraea angiospora</name>
    <dbReference type="NCBI Taxonomy" id="46172"/>
    <lineage>
        <taxon>Bacteria</taxon>
        <taxon>Bacillati</taxon>
        <taxon>Actinomycetota</taxon>
        <taxon>Actinomycetes</taxon>
        <taxon>Streptosporangiales</taxon>
        <taxon>Streptosporangiaceae</taxon>
        <taxon>Nonomuraea</taxon>
    </lineage>
</organism>
<protein>
    <recommendedName>
        <fullName evidence="2">histidine kinase</fullName>
        <ecNumber evidence="2">2.7.13.3</ecNumber>
    </recommendedName>
</protein>
<dbReference type="Gene3D" id="3.30.565.10">
    <property type="entry name" value="Histidine kinase-like ATPase, C-terminal domain"/>
    <property type="match status" value="1"/>
</dbReference>
<dbReference type="PANTHER" id="PTHR24421:SF10">
    <property type="entry name" value="NITRATE_NITRITE SENSOR PROTEIN NARQ"/>
    <property type="match status" value="1"/>
</dbReference>
<feature type="transmembrane region" description="Helical" evidence="9">
    <location>
        <begin position="158"/>
        <end position="180"/>
    </location>
</feature>
<keyword evidence="9" id="KW-1133">Transmembrane helix</keyword>
<dbReference type="Pfam" id="PF13796">
    <property type="entry name" value="Sensor"/>
    <property type="match status" value="1"/>
</dbReference>
<keyword evidence="8" id="KW-0902">Two-component regulatory system</keyword>